<evidence type="ECO:0000259" key="6">
    <source>
        <dbReference type="Pfam" id="PF01061"/>
    </source>
</evidence>
<organism evidence="7 8">
    <name type="scientific">Fundicoccus culcitae</name>
    <dbReference type="NCBI Taxonomy" id="2969821"/>
    <lineage>
        <taxon>Bacteria</taxon>
        <taxon>Bacillati</taxon>
        <taxon>Bacillota</taxon>
        <taxon>Bacilli</taxon>
        <taxon>Lactobacillales</taxon>
        <taxon>Aerococcaceae</taxon>
        <taxon>Fundicoccus</taxon>
    </lineage>
</organism>
<evidence type="ECO:0000313" key="8">
    <source>
        <dbReference type="Proteomes" id="UP001315967"/>
    </source>
</evidence>
<evidence type="ECO:0000256" key="5">
    <source>
        <dbReference type="SAM" id="Phobius"/>
    </source>
</evidence>
<evidence type="ECO:0000256" key="2">
    <source>
        <dbReference type="ARBA" id="ARBA00022692"/>
    </source>
</evidence>
<feature type="transmembrane region" description="Helical" evidence="5">
    <location>
        <begin position="100"/>
        <end position="124"/>
    </location>
</feature>
<evidence type="ECO:0000256" key="3">
    <source>
        <dbReference type="ARBA" id="ARBA00022989"/>
    </source>
</evidence>
<gene>
    <name evidence="7" type="ORF">NRE15_13495</name>
</gene>
<feature type="transmembrane region" description="Helical" evidence="5">
    <location>
        <begin position="23"/>
        <end position="45"/>
    </location>
</feature>
<keyword evidence="3 5" id="KW-1133">Transmembrane helix</keyword>
<dbReference type="EMBL" id="CP102453">
    <property type="protein sequence ID" value="UUX33878.1"/>
    <property type="molecule type" value="Genomic_DNA"/>
</dbReference>
<feature type="transmembrane region" description="Helical" evidence="5">
    <location>
        <begin position="136"/>
        <end position="157"/>
    </location>
</feature>
<keyword evidence="8" id="KW-1185">Reference proteome</keyword>
<sequence length="253" mass="28817">MKNINTQININVKRLLLRNKRSVIFTLIFPLFFYVLYTSIFTFPMTDEMMIAWQKDYLISMLVYGVLMTSIITVGNALLVDHMNHFDLFVELSPTPKWQYVLTVVLVYIPFYILLMVLLGITALIVNQVTLTPIQWLGTIVINLLGMIPFGLIGVLVSYGGTPTVVNIVGNLLTFPLAILGGLWWPLDYMPGFLQTIGKGLVTYQIAELNRQWIHDSIIAWDMVIGVVIWTILLAALIFVLQLLLKRREAQLI</sequence>
<feature type="transmembrane region" description="Helical" evidence="5">
    <location>
        <begin position="57"/>
        <end position="79"/>
    </location>
</feature>
<dbReference type="RefSeq" id="WP_313793381.1">
    <property type="nucleotide sequence ID" value="NZ_CP102453.1"/>
</dbReference>
<feature type="transmembrane region" description="Helical" evidence="5">
    <location>
        <begin position="218"/>
        <end position="245"/>
    </location>
</feature>
<dbReference type="InterPro" id="IPR013525">
    <property type="entry name" value="ABC2_TM"/>
</dbReference>
<reference evidence="7 8" key="1">
    <citation type="submission" date="2022-08" db="EMBL/GenBank/DDBJ databases">
        <title>Aerococcaceae sp. nov isolated from spoiled eye mask.</title>
        <authorList>
            <person name="Zhou G."/>
            <person name="Xie X.-B."/>
            <person name="Shi Q.-S."/>
            <person name="Wang Y.-S."/>
            <person name="Wen X."/>
            <person name="Peng H."/>
            <person name="Yang X.-J."/>
            <person name="Tao H.-B."/>
            <person name="Huang X.-M."/>
        </authorList>
    </citation>
    <scope>NUCLEOTIDE SEQUENCE [LARGE SCALE GENOMIC DNA]</scope>
    <source>
        <strain evidence="8">DM20194951</strain>
    </source>
</reference>
<keyword evidence="4 5" id="KW-0472">Membrane</keyword>
<accession>A0ABY5P558</accession>
<evidence type="ECO:0000256" key="4">
    <source>
        <dbReference type="ARBA" id="ARBA00023136"/>
    </source>
</evidence>
<evidence type="ECO:0000256" key="1">
    <source>
        <dbReference type="ARBA" id="ARBA00004141"/>
    </source>
</evidence>
<keyword evidence="2 5" id="KW-0812">Transmembrane</keyword>
<proteinExistence type="predicted"/>
<dbReference type="InterPro" id="IPR051784">
    <property type="entry name" value="Nod_factor_ABC_transporter"/>
</dbReference>
<comment type="subcellular location">
    <subcellularLocation>
        <location evidence="1">Membrane</location>
        <topology evidence="1">Multi-pass membrane protein</topology>
    </subcellularLocation>
</comment>
<protein>
    <submittedName>
        <fullName evidence="7">ABC transporter permease</fullName>
    </submittedName>
</protein>
<feature type="transmembrane region" description="Helical" evidence="5">
    <location>
        <begin position="164"/>
        <end position="185"/>
    </location>
</feature>
<name>A0ABY5P558_9LACT</name>
<evidence type="ECO:0000313" key="7">
    <source>
        <dbReference type="EMBL" id="UUX33878.1"/>
    </source>
</evidence>
<feature type="domain" description="ABC-2 type transporter transmembrane" evidence="6">
    <location>
        <begin position="6"/>
        <end position="198"/>
    </location>
</feature>
<dbReference type="Pfam" id="PF01061">
    <property type="entry name" value="ABC2_membrane"/>
    <property type="match status" value="1"/>
</dbReference>
<dbReference type="PANTHER" id="PTHR43229">
    <property type="entry name" value="NODULATION PROTEIN J"/>
    <property type="match status" value="1"/>
</dbReference>
<dbReference type="PANTHER" id="PTHR43229:SF3">
    <property type="entry name" value="ABC-TYPE MULTIDRUG TRANSPORT SYSTEM, PERMEASE COMPONENT"/>
    <property type="match status" value="1"/>
</dbReference>
<dbReference type="Proteomes" id="UP001315967">
    <property type="component" value="Chromosome"/>
</dbReference>